<sequence>MALQTFEAQAFDEATIKYRESTVIETSIQYITNLKPTTDHNHAIKVYIYDKTTFVITLILIVIIIGLILLAIALFACYFLLNRCHQRLYNQTDRCYSSLCLSDDEEEANEKLTDVIYSKDCSTPISIRKCNSQQIENEKYKTTNIDCNCICTIHNKKDKSGKLLTSHCHQETNKHFKMPMRNNNKNDLISSIYSLGQRMTDVIHNSSDYTCKETNPIRYHHHSTNQNSLVNFKTNISTTNSFIPYPNMSADSSENTYN</sequence>
<keyword evidence="1" id="KW-1133">Transmembrane helix</keyword>
<dbReference type="EMBL" id="CAJOBA010002902">
    <property type="protein sequence ID" value="CAF3663419.1"/>
    <property type="molecule type" value="Genomic_DNA"/>
</dbReference>
<dbReference type="Proteomes" id="UP000677228">
    <property type="component" value="Unassembled WGS sequence"/>
</dbReference>
<protein>
    <submittedName>
        <fullName evidence="3">Uncharacterized protein</fullName>
    </submittedName>
</protein>
<dbReference type="Proteomes" id="UP000682733">
    <property type="component" value="Unassembled WGS sequence"/>
</dbReference>
<name>A0A8S2HLP0_9BILA</name>
<keyword evidence="1" id="KW-0472">Membrane</keyword>
<evidence type="ECO:0000313" key="2">
    <source>
        <dbReference type="EMBL" id="CAF0879549.1"/>
    </source>
</evidence>
<dbReference type="AlphaFoldDB" id="A0A8S2HLP0"/>
<gene>
    <name evidence="2" type="ORF">OVA965_LOCUS8548</name>
    <name evidence="3" type="ORF">TMI583_LOCUS8544</name>
</gene>
<comment type="caution">
    <text evidence="3">The sequence shown here is derived from an EMBL/GenBank/DDBJ whole genome shotgun (WGS) entry which is preliminary data.</text>
</comment>
<reference evidence="3" key="1">
    <citation type="submission" date="2021-02" db="EMBL/GenBank/DDBJ databases">
        <authorList>
            <person name="Nowell W R."/>
        </authorList>
    </citation>
    <scope>NUCLEOTIDE SEQUENCE</scope>
</reference>
<evidence type="ECO:0000256" key="1">
    <source>
        <dbReference type="SAM" id="Phobius"/>
    </source>
</evidence>
<accession>A0A8S2HLP0</accession>
<evidence type="ECO:0000313" key="4">
    <source>
        <dbReference type="Proteomes" id="UP000682733"/>
    </source>
</evidence>
<dbReference type="EMBL" id="CAJNOK010002901">
    <property type="protein sequence ID" value="CAF0879549.1"/>
    <property type="molecule type" value="Genomic_DNA"/>
</dbReference>
<keyword evidence="1" id="KW-0812">Transmembrane</keyword>
<evidence type="ECO:0000313" key="3">
    <source>
        <dbReference type="EMBL" id="CAF3663419.1"/>
    </source>
</evidence>
<proteinExistence type="predicted"/>
<feature type="transmembrane region" description="Helical" evidence="1">
    <location>
        <begin position="54"/>
        <end position="81"/>
    </location>
</feature>
<organism evidence="3 4">
    <name type="scientific">Didymodactylos carnosus</name>
    <dbReference type="NCBI Taxonomy" id="1234261"/>
    <lineage>
        <taxon>Eukaryota</taxon>
        <taxon>Metazoa</taxon>
        <taxon>Spiralia</taxon>
        <taxon>Gnathifera</taxon>
        <taxon>Rotifera</taxon>
        <taxon>Eurotatoria</taxon>
        <taxon>Bdelloidea</taxon>
        <taxon>Philodinida</taxon>
        <taxon>Philodinidae</taxon>
        <taxon>Didymodactylos</taxon>
    </lineage>
</organism>